<dbReference type="InterPro" id="IPR000878">
    <property type="entry name" value="4pyrrol_Mease"/>
</dbReference>
<dbReference type="SUPFAM" id="SSF53335">
    <property type="entry name" value="S-adenosyl-L-methionine-dependent methyltransferases"/>
    <property type="match status" value="1"/>
</dbReference>
<dbReference type="InterPro" id="IPR012818">
    <property type="entry name" value="CbiE"/>
</dbReference>
<dbReference type="PIRSF" id="PIRSF036428">
    <property type="entry name" value="CobL"/>
    <property type="match status" value="1"/>
</dbReference>
<keyword evidence="5" id="KW-0949">S-adenosyl-L-methionine</keyword>
<dbReference type="InterPro" id="IPR014008">
    <property type="entry name" value="Cbl_synth_MTase_CbiT"/>
</dbReference>
<reference evidence="7 8" key="1">
    <citation type="submission" date="2014-07" db="EMBL/GenBank/DDBJ databases">
        <title>Genome Sequence of Rhodococcus opacus Strain R7, a Biodegrader of Mono- and Polycyclic Aromatic Hydrocarbons.</title>
        <authorList>
            <person name="Di Gennaro P."/>
            <person name="Zampolli J."/>
            <person name="Presti I."/>
            <person name="Cappelletti M."/>
            <person name="D'Ursi P."/>
            <person name="Orro A."/>
            <person name="Mezzelani A."/>
            <person name="Milanesi L."/>
        </authorList>
    </citation>
    <scope>NUCLEOTIDE SEQUENCE [LARGE SCALE GENOMIC DNA]</scope>
    <source>
        <strain evidence="7 8">R7</strain>
    </source>
</reference>
<dbReference type="AlphaFoldDB" id="A0A076F3B8"/>
<dbReference type="GO" id="GO:0009236">
    <property type="term" value="P:cobalamin biosynthetic process"/>
    <property type="evidence" value="ECO:0007669"/>
    <property type="project" value="UniProtKB-UniPathway"/>
</dbReference>
<dbReference type="GO" id="GO:0032259">
    <property type="term" value="P:methylation"/>
    <property type="evidence" value="ECO:0007669"/>
    <property type="project" value="UniProtKB-KW"/>
</dbReference>
<name>A0A076F3B8_RHOOP</name>
<evidence type="ECO:0000256" key="3">
    <source>
        <dbReference type="ARBA" id="ARBA00022603"/>
    </source>
</evidence>
<dbReference type="CDD" id="cd11644">
    <property type="entry name" value="Precorrin-6Y-MT"/>
    <property type="match status" value="1"/>
</dbReference>
<dbReference type="Proteomes" id="UP000028488">
    <property type="component" value="Chromosome"/>
</dbReference>
<dbReference type="CDD" id="cd02440">
    <property type="entry name" value="AdoMet_MTases"/>
    <property type="match status" value="1"/>
</dbReference>
<dbReference type="Gene3D" id="3.40.50.150">
    <property type="entry name" value="Vaccinia Virus protein VP39"/>
    <property type="match status" value="1"/>
</dbReference>
<organism evidence="7 8">
    <name type="scientific">Rhodococcus opacus</name>
    <name type="common">Nocardia opaca</name>
    <dbReference type="NCBI Taxonomy" id="37919"/>
    <lineage>
        <taxon>Bacteria</taxon>
        <taxon>Bacillati</taxon>
        <taxon>Actinomycetota</taxon>
        <taxon>Actinomycetes</taxon>
        <taxon>Mycobacteriales</taxon>
        <taxon>Nocardiaceae</taxon>
        <taxon>Rhodococcus</taxon>
    </lineage>
</organism>
<dbReference type="PANTHER" id="PTHR43182">
    <property type="entry name" value="COBALT-PRECORRIN-6B C(15)-METHYLTRANSFERASE (DECARBOXYLATING)"/>
    <property type="match status" value="1"/>
</dbReference>
<dbReference type="NCBIfam" id="TIGR02467">
    <property type="entry name" value="CbiE"/>
    <property type="match status" value="1"/>
</dbReference>
<evidence type="ECO:0000313" key="8">
    <source>
        <dbReference type="Proteomes" id="UP000028488"/>
    </source>
</evidence>
<sequence length="411" mass="43414">MIDPIVVVGIGADGWDGLSPSARREIQAADVVMGSGRQLALIPESPALRVAWPSPLVPALPGLFEQHHGRRVCVLASGDPMFHGIGVTLVDLLGAERVRVISHPSSATLACARLGWAAHETQVVSLVNRPVDTLLPALGEHARLLVLSRDEHTPAAVAELLTKHGFGPSRLSVLGELGGPDESRLDGTASAWAHEPGARLNVIAIDCRADSGTLRLTRMPGLPDVAFTGDGQMTKHEIRALTLCALAPAVGELLWDVGGGSGTVAIEWMRTHPLCRAVTFERSAARVGQIESNAAGLGVPSLEVFGDAPAAFEDVPPELSTPDAIFVGGGVTQDGLLEECWSRLRVGGRMVTNAVTAESEALLLPWFSKCGGQLRKFQVYRGEPLGGFTAWRPQLPVAQWSVTKQSKGDAA</sequence>
<proteinExistence type="predicted"/>
<keyword evidence="2" id="KW-0169">Cobalamin biosynthesis</keyword>
<dbReference type="UniPathway" id="UPA00148"/>
<protein>
    <submittedName>
        <fullName evidence="7">Precorrin-6Y methyltransferase</fullName>
    </submittedName>
</protein>
<dbReference type="InterPro" id="IPR006365">
    <property type="entry name" value="Cbl_synth_CobL"/>
</dbReference>
<keyword evidence="3 7" id="KW-0489">Methyltransferase</keyword>
<gene>
    <name evidence="7" type="ORF">EP51_38850</name>
</gene>
<dbReference type="GO" id="GO:0008276">
    <property type="term" value="F:protein methyltransferase activity"/>
    <property type="evidence" value="ECO:0007669"/>
    <property type="project" value="InterPro"/>
</dbReference>
<feature type="domain" description="Tetrapyrrole methylase" evidence="6">
    <location>
        <begin position="5"/>
        <end position="190"/>
    </location>
</feature>
<dbReference type="eggNOG" id="COG2242">
    <property type="taxonomic scope" value="Bacteria"/>
</dbReference>
<accession>A0A076F3B8</accession>
<dbReference type="InterPro" id="IPR014777">
    <property type="entry name" value="4pyrrole_Mease_sub1"/>
</dbReference>
<evidence type="ECO:0000256" key="1">
    <source>
        <dbReference type="ARBA" id="ARBA00004953"/>
    </source>
</evidence>
<dbReference type="PANTHER" id="PTHR43182:SF1">
    <property type="entry name" value="COBALT-PRECORRIN-7 C(5)-METHYLTRANSFERASE"/>
    <property type="match status" value="1"/>
</dbReference>
<dbReference type="Gene3D" id="3.40.1010.10">
    <property type="entry name" value="Cobalt-precorrin-4 Transmethylase, Domain 1"/>
    <property type="match status" value="1"/>
</dbReference>
<dbReference type="InterPro" id="IPR029063">
    <property type="entry name" value="SAM-dependent_MTases_sf"/>
</dbReference>
<dbReference type="InterPro" id="IPR035996">
    <property type="entry name" value="4pyrrol_Methylase_sf"/>
</dbReference>
<dbReference type="RefSeq" id="WP_128642046.1">
    <property type="nucleotide sequence ID" value="NZ_CP008947.1"/>
</dbReference>
<evidence type="ECO:0000256" key="2">
    <source>
        <dbReference type="ARBA" id="ARBA00022573"/>
    </source>
</evidence>
<dbReference type="eggNOG" id="COG2241">
    <property type="taxonomic scope" value="Bacteria"/>
</dbReference>
<dbReference type="NCBIfam" id="TIGR02469">
    <property type="entry name" value="CbiT"/>
    <property type="match status" value="1"/>
</dbReference>
<evidence type="ECO:0000313" key="7">
    <source>
        <dbReference type="EMBL" id="AII10299.1"/>
    </source>
</evidence>
<dbReference type="InterPro" id="IPR050714">
    <property type="entry name" value="Cobalamin_biosynth_MTase"/>
</dbReference>
<evidence type="ECO:0000256" key="5">
    <source>
        <dbReference type="ARBA" id="ARBA00022691"/>
    </source>
</evidence>
<keyword evidence="4 7" id="KW-0808">Transferase</keyword>
<comment type="pathway">
    <text evidence="1">Cofactor biosynthesis; adenosylcobalamin biosynthesis.</text>
</comment>
<evidence type="ECO:0000256" key="4">
    <source>
        <dbReference type="ARBA" id="ARBA00022679"/>
    </source>
</evidence>
<dbReference type="EMBL" id="CP008947">
    <property type="protein sequence ID" value="AII10299.1"/>
    <property type="molecule type" value="Genomic_DNA"/>
</dbReference>
<evidence type="ECO:0000259" key="6">
    <source>
        <dbReference type="Pfam" id="PF00590"/>
    </source>
</evidence>
<dbReference type="SUPFAM" id="SSF53790">
    <property type="entry name" value="Tetrapyrrole methylase"/>
    <property type="match status" value="1"/>
</dbReference>
<dbReference type="Pfam" id="PF00590">
    <property type="entry name" value="TP_methylase"/>
    <property type="match status" value="1"/>
</dbReference>